<keyword evidence="2" id="KW-0238">DNA-binding</keyword>
<evidence type="ECO:0000313" key="8">
    <source>
        <dbReference type="Proteomes" id="UP000037696"/>
    </source>
</evidence>
<dbReference type="PANTHER" id="PTHR31069:SF31">
    <property type="entry name" value="MONODICTYPHENONE CLUSTER TRANSCRIPTION FACTOR-RELATED"/>
    <property type="match status" value="1"/>
</dbReference>
<dbReference type="GO" id="GO:0000981">
    <property type="term" value="F:DNA-binding transcription factor activity, RNA polymerase II-specific"/>
    <property type="evidence" value="ECO:0007669"/>
    <property type="project" value="InterPro"/>
</dbReference>
<dbReference type="PROSITE" id="PS50048">
    <property type="entry name" value="ZN2_CY6_FUNGAL_2"/>
    <property type="match status" value="1"/>
</dbReference>
<gene>
    <name evidence="7" type="ORF">ACN38_g3036</name>
</gene>
<protein>
    <recommendedName>
        <fullName evidence="6">Zn(2)-C6 fungal-type domain-containing protein</fullName>
    </recommendedName>
</protein>
<dbReference type="GO" id="GO:0008270">
    <property type="term" value="F:zinc ion binding"/>
    <property type="evidence" value="ECO:0007669"/>
    <property type="project" value="InterPro"/>
</dbReference>
<dbReference type="OrthoDB" id="2943660at2759"/>
<dbReference type="InterPro" id="IPR036864">
    <property type="entry name" value="Zn2-C6_fun-type_DNA-bd_sf"/>
</dbReference>
<evidence type="ECO:0000256" key="1">
    <source>
        <dbReference type="ARBA" id="ARBA00023015"/>
    </source>
</evidence>
<feature type="compositionally biased region" description="Low complexity" evidence="5">
    <location>
        <begin position="96"/>
        <end position="108"/>
    </location>
</feature>
<feature type="compositionally biased region" description="Basic and acidic residues" evidence="5">
    <location>
        <begin position="81"/>
        <end position="92"/>
    </location>
</feature>
<comment type="caution">
    <text evidence="7">The sequence shown here is derived from an EMBL/GenBank/DDBJ whole genome shotgun (WGS) entry which is preliminary data.</text>
</comment>
<evidence type="ECO:0000313" key="7">
    <source>
        <dbReference type="EMBL" id="KOS46014.1"/>
    </source>
</evidence>
<dbReference type="Gene3D" id="4.10.240.10">
    <property type="entry name" value="Zn(2)-C6 fungal-type DNA-binding domain"/>
    <property type="match status" value="1"/>
</dbReference>
<dbReference type="AlphaFoldDB" id="A0A0M8PCV4"/>
<dbReference type="CDD" id="cd00067">
    <property type="entry name" value="GAL4"/>
    <property type="match status" value="1"/>
</dbReference>
<dbReference type="InterPro" id="IPR050675">
    <property type="entry name" value="OAF3"/>
</dbReference>
<keyword evidence="4" id="KW-0539">Nucleus</keyword>
<accession>A0A0M8PCV4</accession>
<evidence type="ECO:0000259" key="6">
    <source>
        <dbReference type="PROSITE" id="PS50048"/>
    </source>
</evidence>
<reference evidence="7 8" key="1">
    <citation type="submission" date="2015-08" db="EMBL/GenBank/DDBJ databases">
        <title>Genome sequencing of Penicillium nordicum.</title>
        <authorList>
            <person name="Nguyen H.D."/>
            <person name="Seifert K.A."/>
        </authorList>
    </citation>
    <scope>NUCLEOTIDE SEQUENCE [LARGE SCALE GENOMIC DNA]</scope>
    <source>
        <strain evidence="7 8">DAOMC 185683</strain>
    </source>
</reference>
<dbReference type="GO" id="GO:0003677">
    <property type="term" value="F:DNA binding"/>
    <property type="evidence" value="ECO:0007669"/>
    <property type="project" value="UniProtKB-KW"/>
</dbReference>
<proteinExistence type="predicted"/>
<dbReference type="EMBL" id="LHQQ01000035">
    <property type="protein sequence ID" value="KOS46014.1"/>
    <property type="molecule type" value="Genomic_DNA"/>
</dbReference>
<evidence type="ECO:0000256" key="5">
    <source>
        <dbReference type="SAM" id="MobiDB-lite"/>
    </source>
</evidence>
<feature type="region of interest" description="Disordered" evidence="5">
    <location>
        <begin position="61"/>
        <end position="156"/>
    </location>
</feature>
<keyword evidence="3" id="KW-0804">Transcription</keyword>
<dbReference type="SUPFAM" id="SSF57701">
    <property type="entry name" value="Zn2/Cys6 DNA-binding domain"/>
    <property type="match status" value="1"/>
</dbReference>
<evidence type="ECO:0000256" key="3">
    <source>
        <dbReference type="ARBA" id="ARBA00023163"/>
    </source>
</evidence>
<evidence type="ECO:0000256" key="2">
    <source>
        <dbReference type="ARBA" id="ARBA00023125"/>
    </source>
</evidence>
<dbReference type="PANTHER" id="PTHR31069">
    <property type="entry name" value="OLEATE-ACTIVATED TRANSCRIPTION FACTOR 1-RELATED"/>
    <property type="match status" value="1"/>
</dbReference>
<keyword evidence="8" id="KW-1185">Reference proteome</keyword>
<keyword evidence="1" id="KW-0805">Transcription regulation</keyword>
<organism evidence="7 8">
    <name type="scientific">Penicillium nordicum</name>
    <dbReference type="NCBI Taxonomy" id="229535"/>
    <lineage>
        <taxon>Eukaryota</taxon>
        <taxon>Fungi</taxon>
        <taxon>Dikarya</taxon>
        <taxon>Ascomycota</taxon>
        <taxon>Pezizomycotina</taxon>
        <taxon>Eurotiomycetes</taxon>
        <taxon>Eurotiomycetidae</taxon>
        <taxon>Eurotiales</taxon>
        <taxon>Aspergillaceae</taxon>
        <taxon>Penicillium</taxon>
    </lineage>
</organism>
<dbReference type="SMART" id="SM00066">
    <property type="entry name" value="GAL4"/>
    <property type="match status" value="1"/>
</dbReference>
<evidence type="ECO:0000256" key="4">
    <source>
        <dbReference type="ARBA" id="ARBA00023242"/>
    </source>
</evidence>
<sequence>MAETSTERSPRSNGQLLPNQKMRTTCNACQQAKIRCSHTYPCDRCEGHGYECVYSISQPLGRPAKRKTTRPASAGAVVKARRGEAEVVDRPTQRSAGRAPRPTPAARAQRARRVPNPVPSPTTASGSGPGSREESHKSDSRASTEVTPPEEDSQWPSFTALFSEVPENNTNGEGIQDQDVVRANEAYTHHVDPGFADTILASSFGGTDGFGSFGGPRFPEPRVDYTTQCYAPQIGLMVDEPPIGASIHTSAPGTQAGSLFRGGAIYPFSLAPNAIQVSGTVQDPARIMELPSNEIWDEPMETDSSQSLEPGQIDFETIPEDASSLHCNCYAQAFSEVVRPDEAKGSNIVLLHLERVQQQGVVILQCPTCCASNARVNILTLLVMAIEKAARALKVRAKLATTSAQGGVHSVWGEEDISQMRRCLSHLSIIVRFINQDLQCASPSKWHLVMVDETDRRLQSIIRIFE</sequence>
<dbReference type="InterPro" id="IPR001138">
    <property type="entry name" value="Zn2Cys6_DnaBD"/>
</dbReference>
<feature type="compositionally biased region" description="Basic and acidic residues" evidence="5">
    <location>
        <begin position="131"/>
        <end position="142"/>
    </location>
</feature>
<name>A0A0M8PCV4_9EURO</name>
<feature type="domain" description="Zn(2)-C6 fungal-type" evidence="6">
    <location>
        <begin position="25"/>
        <end position="54"/>
    </location>
</feature>
<dbReference type="Pfam" id="PF00172">
    <property type="entry name" value="Zn_clus"/>
    <property type="match status" value="1"/>
</dbReference>
<dbReference type="Proteomes" id="UP000037696">
    <property type="component" value="Unassembled WGS sequence"/>
</dbReference>